<feature type="region of interest" description="Disordered" evidence="1">
    <location>
        <begin position="207"/>
        <end position="231"/>
    </location>
</feature>
<feature type="region of interest" description="Disordered" evidence="1">
    <location>
        <begin position="168"/>
        <end position="194"/>
    </location>
</feature>
<dbReference type="EMBL" id="BQKI01000001">
    <property type="protein sequence ID" value="GJM85062.1"/>
    <property type="molecule type" value="Genomic_DNA"/>
</dbReference>
<dbReference type="EMBL" id="BQKI01000001">
    <property type="protein sequence ID" value="GJM85690.1"/>
    <property type="molecule type" value="Genomic_DNA"/>
</dbReference>
<dbReference type="GO" id="GO:0051783">
    <property type="term" value="P:regulation of nuclear division"/>
    <property type="evidence" value="ECO:0007669"/>
    <property type="project" value="InterPro"/>
</dbReference>
<name>A0AAV5BHZ0_ELECO</name>
<dbReference type="InterPro" id="IPR034590">
    <property type="entry name" value="POLYCHOME/GIG1"/>
</dbReference>
<evidence type="ECO:0000313" key="3">
    <source>
        <dbReference type="EMBL" id="GJM85690.1"/>
    </source>
</evidence>
<accession>A0AAV5BHZ0</accession>
<organism evidence="2 4">
    <name type="scientific">Eleusine coracana subsp. coracana</name>
    <dbReference type="NCBI Taxonomy" id="191504"/>
    <lineage>
        <taxon>Eukaryota</taxon>
        <taxon>Viridiplantae</taxon>
        <taxon>Streptophyta</taxon>
        <taxon>Embryophyta</taxon>
        <taxon>Tracheophyta</taxon>
        <taxon>Spermatophyta</taxon>
        <taxon>Magnoliopsida</taxon>
        <taxon>Liliopsida</taxon>
        <taxon>Poales</taxon>
        <taxon>Poaceae</taxon>
        <taxon>PACMAD clade</taxon>
        <taxon>Chloridoideae</taxon>
        <taxon>Cynodonteae</taxon>
        <taxon>Eleusininae</taxon>
        <taxon>Eleusine</taxon>
    </lineage>
</organism>
<evidence type="ECO:0000256" key="1">
    <source>
        <dbReference type="SAM" id="MobiDB-lite"/>
    </source>
</evidence>
<feature type="compositionally biased region" description="Basic residues" evidence="1">
    <location>
        <begin position="220"/>
        <end position="231"/>
    </location>
</feature>
<gene>
    <name evidence="2" type="primary">ga00792</name>
    <name evidence="3" type="synonym">ga01479</name>
    <name evidence="2" type="ORF">PR202_ga00792</name>
    <name evidence="3" type="ORF">PR202_ga01479</name>
</gene>
<dbReference type="PANTHER" id="PTHR35119:SF12">
    <property type="entry name" value="OS04G0472700 PROTEIN"/>
    <property type="match status" value="1"/>
</dbReference>
<evidence type="ECO:0000313" key="2">
    <source>
        <dbReference type="EMBL" id="GJM85062.1"/>
    </source>
</evidence>
<comment type="caution">
    <text evidence="2">The sequence shown here is derived from an EMBL/GenBank/DDBJ whole genome shotgun (WGS) entry which is preliminary data.</text>
</comment>
<keyword evidence="4" id="KW-1185">Reference proteome</keyword>
<evidence type="ECO:0000313" key="4">
    <source>
        <dbReference type="Proteomes" id="UP001054889"/>
    </source>
</evidence>
<dbReference type="Proteomes" id="UP001054889">
    <property type="component" value="Unassembled WGS sequence"/>
</dbReference>
<protein>
    <submittedName>
        <fullName evidence="2">Uncharacterized protein</fullName>
    </submittedName>
</protein>
<reference evidence="2" key="1">
    <citation type="journal article" date="2018" name="DNA Res.">
        <title>Multiple hybrid de novo genome assembly of finger millet, an orphan allotetraploid crop.</title>
        <authorList>
            <person name="Hatakeyama M."/>
            <person name="Aluri S."/>
            <person name="Balachadran M.T."/>
            <person name="Sivarajan S.R."/>
            <person name="Patrignani A."/>
            <person name="Gruter S."/>
            <person name="Poveda L."/>
            <person name="Shimizu-Inatsugi R."/>
            <person name="Baeten J."/>
            <person name="Francoijs K.J."/>
            <person name="Nataraja K.N."/>
            <person name="Reddy Y.A.N."/>
            <person name="Phadnis S."/>
            <person name="Ravikumar R.L."/>
            <person name="Schlapbach R."/>
            <person name="Sreeman S.M."/>
            <person name="Shimizu K.K."/>
        </authorList>
    </citation>
    <scope>NUCLEOTIDE SEQUENCE</scope>
</reference>
<proteinExistence type="predicted"/>
<dbReference type="PANTHER" id="PTHR35119">
    <property type="entry name" value="PROTEIN POLYCHOME"/>
    <property type="match status" value="1"/>
</dbReference>
<reference evidence="2" key="2">
    <citation type="submission" date="2021-12" db="EMBL/GenBank/DDBJ databases">
        <title>Resequencing data analysis of finger millet.</title>
        <authorList>
            <person name="Hatakeyama M."/>
            <person name="Aluri S."/>
            <person name="Balachadran M.T."/>
            <person name="Sivarajan S.R."/>
            <person name="Poveda L."/>
            <person name="Shimizu-Inatsugi R."/>
            <person name="Schlapbach R."/>
            <person name="Sreeman S.M."/>
            <person name="Shimizu K.K."/>
        </authorList>
    </citation>
    <scope>NUCLEOTIDE SEQUENCE</scope>
</reference>
<sequence>MPDFRDRNRVPLAAGEDGGGGFFIRRVASPSSLAVRGKAGKHLARRFILPSNNKENMPPVLAVRATPPKRRSPLPKWYPRTPLRDITTIAKAIQRSRLRIAATLEQSRRSEQSLQTLNLITPAQAEQDVPLSTEASLTVASSSGSTEIEKFANAATILTEDNLKVLASPAESSMETPSSKPTDPSNADMVEKKLSSSIEQIEKMVKKNMKQTSKAAQRSKVIKRRTLMSLR</sequence>
<dbReference type="AlphaFoldDB" id="A0AAV5BHZ0"/>
<feature type="compositionally biased region" description="Polar residues" evidence="1">
    <location>
        <begin position="170"/>
        <end position="185"/>
    </location>
</feature>
<dbReference type="GO" id="GO:0005634">
    <property type="term" value="C:nucleus"/>
    <property type="evidence" value="ECO:0007669"/>
    <property type="project" value="InterPro"/>
</dbReference>